<name>A0A8T7LWM7_9CHLR</name>
<evidence type="ECO:0000313" key="4">
    <source>
        <dbReference type="Proteomes" id="UP000521676"/>
    </source>
</evidence>
<dbReference type="RefSeq" id="WP_341467620.1">
    <property type="nucleotide sequence ID" value="NZ_CP128399.1"/>
</dbReference>
<dbReference type="EMBL" id="JACATZ010000001">
    <property type="protein sequence ID" value="NWJ46364.1"/>
    <property type="molecule type" value="Genomic_DNA"/>
</dbReference>
<dbReference type="AlphaFoldDB" id="A0A8T7LWM7"/>
<dbReference type="EMBL" id="CP128399">
    <property type="protein sequence ID" value="WJW65735.1"/>
    <property type="molecule type" value="Genomic_DNA"/>
</dbReference>
<keyword evidence="5" id="KW-1185">Reference proteome</keyword>
<feature type="transmembrane region" description="Helical" evidence="1">
    <location>
        <begin position="124"/>
        <end position="146"/>
    </location>
</feature>
<reference evidence="3" key="2">
    <citation type="journal article" date="2024" name="Nature">
        <title>Anoxygenic phototroph of the Chloroflexota uses a type I reaction centre.</title>
        <authorList>
            <person name="Tsuji J.M."/>
            <person name="Shaw N.A."/>
            <person name="Nagashima S."/>
            <person name="Venkiteswaran J.J."/>
            <person name="Schiff S.L."/>
            <person name="Watanabe T."/>
            <person name="Fukui M."/>
            <person name="Hanada S."/>
            <person name="Tank M."/>
            <person name="Neufeld J.D."/>
        </authorList>
    </citation>
    <scope>NUCLEOTIDE SEQUENCE</scope>
    <source>
        <strain evidence="3">L227-S17</strain>
    </source>
</reference>
<feature type="transmembrane region" description="Helical" evidence="1">
    <location>
        <begin position="79"/>
        <end position="103"/>
    </location>
</feature>
<dbReference type="Proteomes" id="UP001431572">
    <property type="component" value="Chromosome 1"/>
</dbReference>
<gene>
    <name evidence="2" type="ORF">HXX08_10845</name>
    <name evidence="3" type="ORF">OZ401_001513</name>
</gene>
<keyword evidence="1" id="KW-1133">Transmembrane helix</keyword>
<dbReference type="Proteomes" id="UP000521676">
    <property type="component" value="Unassembled WGS sequence"/>
</dbReference>
<evidence type="ECO:0000256" key="1">
    <source>
        <dbReference type="SAM" id="Phobius"/>
    </source>
</evidence>
<protein>
    <submittedName>
        <fullName evidence="2">Uncharacterized protein</fullName>
    </submittedName>
</protein>
<proteinExistence type="predicted"/>
<sequence length="484" mass="54507">MNNEQRVIAYVPKDVDDRPASDMGAVRRGLWMYTHKLGLNFSLVLLLSLAYQAFVAVFIAMKGLRNIPIFDSLLKGDQFLQIIGTIGVIVIAIVIQGLIIAEMAQVVWLRHPDRLKVRLMKGSIWWWIMLVTLLPSIAIDFMLLFLSVTEQTNLDSALHYLARDQVTGLTILLLSILNFLTLLRCASVMRTSTSEEIRREVEERLHAIAEEMLIDAGDSARSKTAKVWKQLSVNPQRFVPIHDSVINLISQNHPELVPPDLGGDAWAYDFSGNTFAVLPPDVHMALLQNRYRASNTTRSLPAGNRIDRTVKKPQSEQDENQLLWKLPPSAIAEMISYNLETYGKPRFVDITEPDAPKYLTRPLELSALGIVDEQNQLAQGKQPTMLNSAATQQIRTINAPVSHIVTGGDFLSTISPKEKALFGAYLAKTVFPHVHGNEYMPSSGADIYQIFDELELQWYYRYWRKHFSEGTNSGQIPVPPAFAQ</sequence>
<evidence type="ECO:0000313" key="2">
    <source>
        <dbReference type="EMBL" id="NWJ46364.1"/>
    </source>
</evidence>
<feature type="transmembrane region" description="Helical" evidence="1">
    <location>
        <begin position="166"/>
        <end position="189"/>
    </location>
</feature>
<keyword evidence="1" id="KW-0812">Transmembrane</keyword>
<feature type="transmembrane region" description="Helical" evidence="1">
    <location>
        <begin position="37"/>
        <end position="59"/>
    </location>
</feature>
<accession>A0A8T7LWM7</accession>
<evidence type="ECO:0000313" key="3">
    <source>
        <dbReference type="EMBL" id="WJW65735.1"/>
    </source>
</evidence>
<keyword evidence="1" id="KW-0472">Membrane</keyword>
<organism evidence="2 4">
    <name type="scientific">Candidatus Chlorohelix allophototropha</name>
    <dbReference type="NCBI Taxonomy" id="3003348"/>
    <lineage>
        <taxon>Bacteria</taxon>
        <taxon>Bacillati</taxon>
        <taxon>Chloroflexota</taxon>
        <taxon>Chloroflexia</taxon>
        <taxon>Candidatus Chloroheliales</taxon>
        <taxon>Candidatus Chloroheliaceae</taxon>
        <taxon>Candidatus Chlorohelix</taxon>
    </lineage>
</organism>
<reference evidence="2 4" key="1">
    <citation type="submission" date="2020-06" db="EMBL/GenBank/DDBJ databases">
        <title>Anoxygenic phototrophic Chloroflexota member uses a Type I reaction center.</title>
        <authorList>
            <person name="Tsuji J.M."/>
            <person name="Shaw N.A."/>
            <person name="Nagashima S."/>
            <person name="Venkiteswaran J."/>
            <person name="Schiff S.L."/>
            <person name="Hanada S."/>
            <person name="Tank M."/>
            <person name="Neufeld J.D."/>
        </authorList>
    </citation>
    <scope>NUCLEOTIDE SEQUENCE [LARGE SCALE GENOMIC DNA]</scope>
    <source>
        <strain evidence="2">L227-S17</strain>
    </source>
</reference>
<evidence type="ECO:0000313" key="5">
    <source>
        <dbReference type="Proteomes" id="UP001431572"/>
    </source>
</evidence>